<accession>A0ABV0U6Y4</accession>
<reference evidence="1 2" key="1">
    <citation type="submission" date="2021-06" db="EMBL/GenBank/DDBJ databases">
        <authorList>
            <person name="Palmer J.M."/>
        </authorList>
    </citation>
    <scope>NUCLEOTIDE SEQUENCE [LARGE SCALE GENOMIC DNA]</scope>
    <source>
        <strain evidence="2">if_2019</strain>
        <tissue evidence="1">Muscle</tissue>
    </source>
</reference>
<name>A0ABV0U6Y4_9TELE</name>
<comment type="caution">
    <text evidence="1">The sequence shown here is derived from an EMBL/GenBank/DDBJ whole genome shotgun (WGS) entry which is preliminary data.</text>
</comment>
<keyword evidence="2" id="KW-1185">Reference proteome</keyword>
<proteinExistence type="predicted"/>
<evidence type="ECO:0000313" key="1">
    <source>
        <dbReference type="EMBL" id="MEQ2240949.1"/>
    </source>
</evidence>
<sequence>SGEGSRYLVDGKKMEVNRKEVPLYSCNTIQRKTDVRLLLTKENCLLSELFLLLHQR</sequence>
<organism evidence="1 2">
    <name type="scientific">Ilyodon furcidens</name>
    <name type="common">goldbreast splitfin</name>
    <dbReference type="NCBI Taxonomy" id="33524"/>
    <lineage>
        <taxon>Eukaryota</taxon>
        <taxon>Metazoa</taxon>
        <taxon>Chordata</taxon>
        <taxon>Craniata</taxon>
        <taxon>Vertebrata</taxon>
        <taxon>Euteleostomi</taxon>
        <taxon>Actinopterygii</taxon>
        <taxon>Neopterygii</taxon>
        <taxon>Teleostei</taxon>
        <taxon>Neoteleostei</taxon>
        <taxon>Acanthomorphata</taxon>
        <taxon>Ovalentaria</taxon>
        <taxon>Atherinomorphae</taxon>
        <taxon>Cyprinodontiformes</taxon>
        <taxon>Goodeidae</taxon>
        <taxon>Ilyodon</taxon>
    </lineage>
</organism>
<dbReference type="Proteomes" id="UP001482620">
    <property type="component" value="Unassembled WGS sequence"/>
</dbReference>
<evidence type="ECO:0000313" key="2">
    <source>
        <dbReference type="Proteomes" id="UP001482620"/>
    </source>
</evidence>
<feature type="non-terminal residue" evidence="1">
    <location>
        <position position="1"/>
    </location>
</feature>
<protein>
    <submittedName>
        <fullName evidence="1">Uncharacterized protein</fullName>
    </submittedName>
</protein>
<gene>
    <name evidence="1" type="ORF">ILYODFUR_020348</name>
</gene>
<dbReference type="EMBL" id="JAHRIQ010060019">
    <property type="protein sequence ID" value="MEQ2240949.1"/>
    <property type="molecule type" value="Genomic_DNA"/>
</dbReference>